<sequence length="174" mass="19024">MKFGNLAKIAAGVAGVAATGYGVKKAVDYFKNRDPEESDPDATEDAEVELEEDDIAFANVETESVQPFLDACFGAEGRYVPTRPPKMFEYKEQHYMVIWAYDNEKEKNQLMAFQYAEDGRHMVASVGYTADATDYNVNLDGTNLAVEISGNGEQITSGQGETDGTEEVDLVPVG</sequence>
<reference evidence="2" key="1">
    <citation type="submission" date="2006-06" db="EMBL/GenBank/DDBJ databases">
        <title>Complete sequence of Trichodesmium erythraeum IMS101.</title>
        <authorList>
            <consortium name="US DOE Joint Genome Institute"/>
            <person name="Copeland A."/>
            <person name="Lucas S."/>
            <person name="Lapidus A."/>
            <person name="Barry K."/>
            <person name="Detter J.C."/>
            <person name="Glavina del Rio T."/>
            <person name="Hammon N."/>
            <person name="Israni S."/>
            <person name="Dalin E."/>
            <person name="Tice H."/>
            <person name="Pitluck S."/>
            <person name="Kiss H."/>
            <person name="Munk A.C."/>
            <person name="Brettin T."/>
            <person name="Bruce D."/>
            <person name="Han C."/>
            <person name="Tapia R."/>
            <person name="Gilna P."/>
            <person name="Schmutz J."/>
            <person name="Larimer F."/>
            <person name="Land M."/>
            <person name="Hauser L."/>
            <person name="Kyrpides N."/>
            <person name="Kim E."/>
            <person name="Richardson P."/>
        </authorList>
    </citation>
    <scope>NUCLEOTIDE SEQUENCE [LARGE SCALE GENOMIC DNA]</scope>
    <source>
        <strain evidence="2">IMS101</strain>
    </source>
</reference>
<proteinExistence type="predicted"/>
<feature type="compositionally biased region" description="Acidic residues" evidence="1">
    <location>
        <begin position="163"/>
        <end position="174"/>
    </location>
</feature>
<evidence type="ECO:0000256" key="1">
    <source>
        <dbReference type="SAM" id="MobiDB-lite"/>
    </source>
</evidence>
<evidence type="ECO:0000313" key="2">
    <source>
        <dbReference type="EMBL" id="ABG52721.1"/>
    </source>
</evidence>
<gene>
    <name evidence="2" type="ordered locus">Tery_3659</name>
</gene>
<protein>
    <submittedName>
        <fullName evidence="2">Uncharacterized protein</fullName>
    </submittedName>
</protein>
<dbReference type="RefSeq" id="WP_011613053.1">
    <property type="nucleotide sequence ID" value="NC_008312.1"/>
</dbReference>
<dbReference type="eggNOG" id="ENOG502ZBZI">
    <property type="taxonomic scope" value="Bacteria"/>
</dbReference>
<dbReference type="EMBL" id="CP000393">
    <property type="protein sequence ID" value="ABG52721.1"/>
    <property type="molecule type" value="Genomic_DNA"/>
</dbReference>
<dbReference type="KEGG" id="ter:Tery_3659"/>
<dbReference type="OrthoDB" id="511610at2"/>
<feature type="region of interest" description="Disordered" evidence="1">
    <location>
        <begin position="153"/>
        <end position="174"/>
    </location>
</feature>
<feature type="compositionally biased region" description="Polar residues" evidence="1">
    <location>
        <begin position="153"/>
        <end position="162"/>
    </location>
</feature>
<name>Q10YF3_TRIEI</name>
<organism evidence="2">
    <name type="scientific">Trichodesmium erythraeum (strain IMS101)</name>
    <dbReference type="NCBI Taxonomy" id="203124"/>
    <lineage>
        <taxon>Bacteria</taxon>
        <taxon>Bacillati</taxon>
        <taxon>Cyanobacteriota</taxon>
        <taxon>Cyanophyceae</taxon>
        <taxon>Oscillatoriophycideae</taxon>
        <taxon>Oscillatoriales</taxon>
        <taxon>Microcoleaceae</taxon>
        <taxon>Trichodesmium</taxon>
    </lineage>
</organism>
<dbReference type="HOGENOM" id="CLU_1560322_0_0_3"/>
<dbReference type="AlphaFoldDB" id="Q10YF3"/>
<accession>Q10YF3</accession>